<dbReference type="GO" id="GO:0004725">
    <property type="term" value="F:protein tyrosine phosphatase activity"/>
    <property type="evidence" value="ECO:0007669"/>
    <property type="project" value="UniProtKB-EC"/>
</dbReference>
<reference evidence="5 6" key="1">
    <citation type="submission" date="2015-07" db="EMBL/GenBank/DDBJ databases">
        <title>Isolation and Genomic Characterization of a Novel Halophilic Metal-Reducing Deltaproteobacterium from the Deep Subsurface.</title>
        <authorList>
            <person name="Badalamenti J.P."/>
            <person name="Summers Z.M."/>
            <person name="Gralnick J.A."/>
            <person name="Bond D.R."/>
        </authorList>
    </citation>
    <scope>NUCLEOTIDE SEQUENCE [LARGE SCALE GENOMIC DNA]</scope>
    <source>
        <strain evidence="5 6">WTL</strain>
    </source>
</reference>
<dbReference type="PANTHER" id="PTHR39181:SF1">
    <property type="entry name" value="TYROSINE-PROTEIN PHOSPHATASE YWQE"/>
    <property type="match status" value="1"/>
</dbReference>
<dbReference type="KEGG" id="des:DSOUD_2289"/>
<sequence>MNDWHCHLLPGLDDGARSLDEALLMARQLAGAGFTEVYCTPHCIRGTYDNTPQTVRRGVLELQSALDGEDIPLRLHPGMEYYLDEYFPEALDDPQPLGGTSLLLVEAPSRAEPALVRENIHRAVRCGFTPLLAHPERTLFFDQAPPGDLSWTRIGRALRFFSPPPSPVATELSPDSELGYLRDMGCLFQGNLGSFAGVYGARVRRRAAALHGSGIYHCFGSDGHSPDSLEKVLEGLKAL</sequence>
<dbReference type="STRING" id="1603606.DSOUD_2289"/>
<dbReference type="EMBL" id="CP010802">
    <property type="protein sequence ID" value="ALC17052.1"/>
    <property type="molecule type" value="Genomic_DNA"/>
</dbReference>
<dbReference type="InterPro" id="IPR016195">
    <property type="entry name" value="Pol/histidinol_Pase-like"/>
</dbReference>
<dbReference type="PATRIC" id="fig|1603606.3.peg.2475"/>
<evidence type="ECO:0000313" key="6">
    <source>
        <dbReference type="Proteomes" id="UP000057158"/>
    </source>
</evidence>
<dbReference type="Gene3D" id="3.20.20.140">
    <property type="entry name" value="Metal-dependent hydrolases"/>
    <property type="match status" value="1"/>
</dbReference>
<dbReference type="EC" id="3.1.3.48" evidence="2"/>
<protein>
    <recommendedName>
        <fullName evidence="2">protein-tyrosine-phosphatase</fullName>
        <ecNumber evidence="2">3.1.3.48</ecNumber>
    </recommendedName>
</protein>
<evidence type="ECO:0000313" key="5">
    <source>
        <dbReference type="EMBL" id="ALC17052.1"/>
    </source>
</evidence>
<comment type="catalytic activity">
    <reaction evidence="4">
        <text>O-phospho-L-tyrosyl-[protein] + H2O = L-tyrosyl-[protein] + phosphate</text>
        <dbReference type="Rhea" id="RHEA:10684"/>
        <dbReference type="Rhea" id="RHEA-COMP:10136"/>
        <dbReference type="Rhea" id="RHEA-COMP:20101"/>
        <dbReference type="ChEBI" id="CHEBI:15377"/>
        <dbReference type="ChEBI" id="CHEBI:43474"/>
        <dbReference type="ChEBI" id="CHEBI:46858"/>
        <dbReference type="ChEBI" id="CHEBI:61978"/>
        <dbReference type="EC" id="3.1.3.48"/>
    </reaction>
</comment>
<dbReference type="InterPro" id="IPR016667">
    <property type="entry name" value="Caps_polysacc_synth_CpsB/CapC"/>
</dbReference>
<comment type="similarity">
    <text evidence="1">Belongs to the metallo-dependent hydrolases superfamily. CpsB/CapC family.</text>
</comment>
<dbReference type="RefSeq" id="WP_082351232.1">
    <property type="nucleotide sequence ID" value="NZ_CP010802.1"/>
</dbReference>
<dbReference type="AlphaFoldDB" id="A0A0M4D1R3"/>
<evidence type="ECO:0000256" key="1">
    <source>
        <dbReference type="ARBA" id="ARBA00005750"/>
    </source>
</evidence>
<dbReference type="Proteomes" id="UP000057158">
    <property type="component" value="Chromosome"/>
</dbReference>
<dbReference type="Pfam" id="PF19567">
    <property type="entry name" value="CpsB_CapC"/>
    <property type="match status" value="1"/>
</dbReference>
<keyword evidence="3" id="KW-0378">Hydrolase</keyword>
<dbReference type="SUPFAM" id="SSF89550">
    <property type="entry name" value="PHP domain-like"/>
    <property type="match status" value="1"/>
</dbReference>
<name>A0A0M4D1R3_9BACT</name>
<organism evidence="5 6">
    <name type="scientific">Desulfuromonas soudanensis</name>
    <dbReference type="NCBI Taxonomy" id="1603606"/>
    <lineage>
        <taxon>Bacteria</taxon>
        <taxon>Pseudomonadati</taxon>
        <taxon>Thermodesulfobacteriota</taxon>
        <taxon>Desulfuromonadia</taxon>
        <taxon>Desulfuromonadales</taxon>
        <taxon>Desulfuromonadaceae</taxon>
        <taxon>Desulfuromonas</taxon>
    </lineage>
</organism>
<evidence type="ECO:0000256" key="4">
    <source>
        <dbReference type="ARBA" id="ARBA00051722"/>
    </source>
</evidence>
<dbReference type="OrthoDB" id="9788539at2"/>
<evidence type="ECO:0000256" key="3">
    <source>
        <dbReference type="ARBA" id="ARBA00022801"/>
    </source>
</evidence>
<dbReference type="PANTHER" id="PTHR39181">
    <property type="entry name" value="TYROSINE-PROTEIN PHOSPHATASE YWQE"/>
    <property type="match status" value="1"/>
</dbReference>
<dbReference type="PIRSF" id="PIRSF016557">
    <property type="entry name" value="Caps_synth_CpsB"/>
    <property type="match status" value="1"/>
</dbReference>
<proteinExistence type="inferred from homology"/>
<evidence type="ECO:0000256" key="2">
    <source>
        <dbReference type="ARBA" id="ARBA00013064"/>
    </source>
</evidence>
<accession>A0A0M4D1R3</accession>
<gene>
    <name evidence="5" type="ORF">DSOUD_2289</name>
</gene>
<dbReference type="GO" id="GO:0030145">
    <property type="term" value="F:manganese ion binding"/>
    <property type="evidence" value="ECO:0007669"/>
    <property type="project" value="InterPro"/>
</dbReference>
<keyword evidence="6" id="KW-1185">Reference proteome</keyword>